<protein>
    <submittedName>
        <fullName evidence="9">TonB-dependent receptor Outer membrane receptor for ferrienterochelin and colicins</fullName>
    </submittedName>
</protein>
<feature type="domain" description="TonB-dependent receptor plug" evidence="8">
    <location>
        <begin position="56"/>
        <end position="176"/>
    </location>
</feature>
<evidence type="ECO:0000313" key="9">
    <source>
        <dbReference type="EMBL" id="CUS46213.1"/>
    </source>
</evidence>
<gene>
    <name evidence="9" type="ORF">MGWOODY_Smn846</name>
</gene>
<accession>A0A160TN10</accession>
<dbReference type="InterPro" id="IPR012910">
    <property type="entry name" value="Plug_dom"/>
</dbReference>
<sequence length="828" mass="87158">MTTRSALAFAVSSLALVHASMAAAQEAPQAAPAAASGEDQSDIVVTGTRTAGRSRFDSASPIDVLSNATLQRQGTTELGAALSAVVPSIDFPRSSAVDGTDSIRPATLRGLSPDQTLVLINGVRAHTSALLNTNGSVGRGSAAVDLNTIPSVALERIEVLRDGAAAQYGSDAIAGVVNLRLREARSGGGATVTYGQYITDVVTARGRRNEHDGQTVTVAGWQGFGLGSKGFLTLSAEYLNRDATSRGDFDPRKTPIRVRSRFGDPEVKQYSVYANAGYGLGDSGWELYGFAGYQHRDSTSAATPRINGGTDNNLSAAALAALYPDGFTPLINVKSEDVTLTEGLRGEISGWKVDLNLSYGRNKLTLYTRNSGNATYGANSARDFYDGSLVYDQIVSGLDISKELPLGNGTINIAGGAEVRRESFQIGAGEPASYDRNPSLRIPAPSTLGSGAQGFPGFQPSNRIDVHRSNVSGYLDIEAKPVEALTLGAAVRGESYSDFGETVNGKLSARYEFAPWIALRGTASTGFRAPSLQQQYFTSTASVLTNGTIVETGLFPSVSAVGTALGGKPLRPEKATNLSAGIVLRSGGFDLSVDAYRIKVRDQIALSENLSGTVVAALLASNPASANVTAGRFFLNGIRSTTKGIDVVAHYRAVTGGIGTFDLTAAGNFNDIKVTQAPGPATITAVVNGASTSVVLPIFSRQRIISFEQGTPRTKVVGTVDWSLGNLGVTARGSYYGDVTQPSSNGFAEDDIHTGRHTIFDLEARYQVLRNINLAVGANNLFDTYPDYVKLTSSRGTILNSTGLVGFPYYSPFGFNGRYLYARVGVTW</sequence>
<feature type="domain" description="TonB-dependent receptor-like beta-barrel" evidence="7">
    <location>
        <begin position="302"/>
        <end position="781"/>
    </location>
</feature>
<dbReference type="GO" id="GO:0009279">
    <property type="term" value="C:cell outer membrane"/>
    <property type="evidence" value="ECO:0007669"/>
    <property type="project" value="UniProtKB-SubCell"/>
</dbReference>
<reference evidence="9" key="1">
    <citation type="submission" date="2015-10" db="EMBL/GenBank/DDBJ databases">
        <authorList>
            <person name="Gilbert D.G."/>
        </authorList>
    </citation>
    <scope>NUCLEOTIDE SEQUENCE</scope>
</reference>
<keyword evidence="9" id="KW-0675">Receptor</keyword>
<dbReference type="EMBL" id="CZQE01000349">
    <property type="protein sequence ID" value="CUS46213.1"/>
    <property type="molecule type" value="Genomic_DNA"/>
</dbReference>
<dbReference type="AlphaFoldDB" id="A0A160TN10"/>
<evidence type="ECO:0000256" key="4">
    <source>
        <dbReference type="ARBA" id="ARBA00023077"/>
    </source>
</evidence>
<evidence type="ECO:0000256" key="6">
    <source>
        <dbReference type="ARBA" id="ARBA00023237"/>
    </source>
</evidence>
<dbReference type="Pfam" id="PF00593">
    <property type="entry name" value="TonB_dep_Rec_b-barrel"/>
    <property type="match status" value="1"/>
</dbReference>
<comment type="subcellular location">
    <subcellularLocation>
        <location evidence="1">Cell outer membrane</location>
        <topology evidence="1">Multi-pass membrane protein</topology>
    </subcellularLocation>
</comment>
<name>A0A160TN10_9ZZZZ</name>
<proteinExistence type="predicted"/>
<dbReference type="PANTHER" id="PTHR47234:SF3">
    <property type="entry name" value="SECRETIN_TONB SHORT N-TERMINAL DOMAIN-CONTAINING PROTEIN"/>
    <property type="match status" value="1"/>
</dbReference>
<dbReference type="SUPFAM" id="SSF56935">
    <property type="entry name" value="Porins"/>
    <property type="match status" value="1"/>
</dbReference>
<organism evidence="9">
    <name type="scientific">hydrothermal vent metagenome</name>
    <dbReference type="NCBI Taxonomy" id="652676"/>
    <lineage>
        <taxon>unclassified sequences</taxon>
        <taxon>metagenomes</taxon>
        <taxon>ecological metagenomes</taxon>
    </lineage>
</organism>
<keyword evidence="4" id="KW-0798">TonB box</keyword>
<dbReference type="Gene3D" id="2.40.170.20">
    <property type="entry name" value="TonB-dependent receptor, beta-barrel domain"/>
    <property type="match status" value="1"/>
</dbReference>
<dbReference type="InterPro" id="IPR039426">
    <property type="entry name" value="TonB-dep_rcpt-like"/>
</dbReference>
<dbReference type="PROSITE" id="PS52016">
    <property type="entry name" value="TONB_DEPENDENT_REC_3"/>
    <property type="match status" value="1"/>
</dbReference>
<keyword evidence="6" id="KW-0998">Cell outer membrane</keyword>
<keyword evidence="2" id="KW-0813">Transport</keyword>
<evidence type="ECO:0000256" key="1">
    <source>
        <dbReference type="ARBA" id="ARBA00004571"/>
    </source>
</evidence>
<evidence type="ECO:0000259" key="8">
    <source>
        <dbReference type="Pfam" id="PF07715"/>
    </source>
</evidence>
<dbReference type="InterPro" id="IPR000531">
    <property type="entry name" value="Beta-barrel_TonB"/>
</dbReference>
<dbReference type="PANTHER" id="PTHR47234">
    <property type="match status" value="1"/>
</dbReference>
<dbReference type="CDD" id="cd01347">
    <property type="entry name" value="ligand_gated_channel"/>
    <property type="match status" value="1"/>
</dbReference>
<evidence type="ECO:0000256" key="5">
    <source>
        <dbReference type="ARBA" id="ARBA00023136"/>
    </source>
</evidence>
<evidence type="ECO:0000256" key="2">
    <source>
        <dbReference type="ARBA" id="ARBA00022448"/>
    </source>
</evidence>
<evidence type="ECO:0000259" key="7">
    <source>
        <dbReference type="Pfam" id="PF00593"/>
    </source>
</evidence>
<dbReference type="Pfam" id="PF07715">
    <property type="entry name" value="Plug"/>
    <property type="match status" value="1"/>
</dbReference>
<dbReference type="InterPro" id="IPR037066">
    <property type="entry name" value="Plug_dom_sf"/>
</dbReference>
<keyword evidence="5" id="KW-0472">Membrane</keyword>
<dbReference type="Gene3D" id="2.170.130.10">
    <property type="entry name" value="TonB-dependent receptor, plug domain"/>
    <property type="match status" value="1"/>
</dbReference>
<dbReference type="InterPro" id="IPR036942">
    <property type="entry name" value="Beta-barrel_TonB_sf"/>
</dbReference>
<keyword evidence="3" id="KW-0812">Transmembrane</keyword>
<evidence type="ECO:0000256" key="3">
    <source>
        <dbReference type="ARBA" id="ARBA00022692"/>
    </source>
</evidence>